<reference evidence="2" key="1">
    <citation type="journal article" date="2021" name="Proc. Natl. Acad. Sci. U.S.A.">
        <title>A Catalog of Tens of Thousands of Viruses from Human Metagenomes Reveals Hidden Associations with Chronic Diseases.</title>
        <authorList>
            <person name="Tisza M.J."/>
            <person name="Buck C.B."/>
        </authorList>
    </citation>
    <scope>NUCLEOTIDE SEQUENCE</scope>
    <source>
        <strain evidence="2">Ct0hG5</strain>
    </source>
</reference>
<evidence type="ECO:0000259" key="1">
    <source>
        <dbReference type="Pfam" id="PF14594"/>
    </source>
</evidence>
<dbReference type="Pfam" id="PF14594">
    <property type="entry name" value="Sipho_Gp37"/>
    <property type="match status" value="1"/>
</dbReference>
<proteinExistence type="predicted"/>
<sequence length="369" mass="42270">MNLIILDQNFDTLGVVSVFNTLIWDRRYYASGLFELHTPAEFFTLMNTGRYLYRNDRDELGVIREVNFARDAKGTRTAYCKGYFSEELLNGRVLNTQINLTGTPEVIGRKMVDRYVINPTDAGRKISQVKLGELKGIGASVTVTATGDNLGDKLYEIEKTQELSHRLRYDYLNNDLIFEVWKGKDRTDDQTENSWAIFSDSFYNVKNAVYDRDESEYKNFAYVAGEGEGSARVIVEVDLRSSADEERREVYVDARDLQSTYQDDAGDEHTYTADQYRALLRQRGLEKLAEYQKIETVNGDVDPNANLTYGVDFDLGDLCTYRYADVGIETTKRITEIQEVYEGSKQTLSVVFGNDQMTSITKIIQREVF</sequence>
<feature type="domain" description="Gp28/Gp37-like" evidence="1">
    <location>
        <begin position="5"/>
        <end position="354"/>
    </location>
</feature>
<dbReference type="EMBL" id="BK015677">
    <property type="protein sequence ID" value="DAE19525.1"/>
    <property type="molecule type" value="Genomic_DNA"/>
</dbReference>
<protein>
    <recommendedName>
        <fullName evidence="1">Gp28/Gp37-like domain-containing protein</fullName>
    </recommendedName>
</protein>
<evidence type="ECO:0000313" key="2">
    <source>
        <dbReference type="EMBL" id="DAE19525.1"/>
    </source>
</evidence>
<organism evidence="2">
    <name type="scientific">Siphoviridae sp. ct0hG5</name>
    <dbReference type="NCBI Taxonomy" id="2826269"/>
    <lineage>
        <taxon>Viruses</taxon>
        <taxon>Duplodnaviria</taxon>
        <taxon>Heunggongvirae</taxon>
        <taxon>Uroviricota</taxon>
        <taxon>Caudoviricetes</taxon>
    </lineage>
</organism>
<accession>A0A8S5QL59</accession>
<dbReference type="InterPro" id="IPR029432">
    <property type="entry name" value="Gp28/Gp37-like_dom"/>
</dbReference>
<name>A0A8S5QL59_9CAUD</name>